<reference evidence="2 3" key="1">
    <citation type="journal article" date="2014" name="BMC Genomics">
        <title>Comparison of environmental and isolate Sulfobacillus genomes reveals diverse carbon, sulfur, nitrogen, and hydrogen metabolisms.</title>
        <authorList>
            <person name="Justice N.B."/>
            <person name="Norman A."/>
            <person name="Brown C.T."/>
            <person name="Singh A."/>
            <person name="Thomas B.C."/>
            <person name="Banfield J.F."/>
        </authorList>
    </citation>
    <scope>NUCLEOTIDE SEQUENCE [LARGE SCALE GENOMIC DNA]</scope>
    <source>
        <strain evidence="2">AMDSBA4</strain>
    </source>
</reference>
<keyword evidence="1" id="KW-0472">Membrane</keyword>
<feature type="transmembrane region" description="Helical" evidence="1">
    <location>
        <begin position="7"/>
        <end position="26"/>
    </location>
</feature>
<accession>A0A2T2WZ93</accession>
<protein>
    <recommendedName>
        <fullName evidence="4">Peptidase M50 domain-containing protein</fullName>
    </recommendedName>
</protein>
<proteinExistence type="predicted"/>
<dbReference type="AlphaFoldDB" id="A0A2T2WZ93"/>
<keyword evidence="1" id="KW-0812">Transmembrane</keyword>
<gene>
    <name evidence="2" type="ORF">C7B46_19360</name>
</gene>
<dbReference type="EMBL" id="PXYW01000108">
    <property type="protein sequence ID" value="PSR27558.1"/>
    <property type="molecule type" value="Genomic_DNA"/>
</dbReference>
<dbReference type="Proteomes" id="UP000242972">
    <property type="component" value="Unassembled WGS sequence"/>
</dbReference>
<evidence type="ECO:0000313" key="2">
    <source>
        <dbReference type="EMBL" id="PSR27558.1"/>
    </source>
</evidence>
<comment type="caution">
    <text evidence="2">The sequence shown here is derived from an EMBL/GenBank/DDBJ whole genome shotgun (WGS) entry which is preliminary data.</text>
</comment>
<organism evidence="2 3">
    <name type="scientific">Sulfobacillus benefaciens</name>
    <dbReference type="NCBI Taxonomy" id="453960"/>
    <lineage>
        <taxon>Bacteria</taxon>
        <taxon>Bacillati</taxon>
        <taxon>Bacillota</taxon>
        <taxon>Clostridia</taxon>
        <taxon>Eubacteriales</taxon>
        <taxon>Clostridiales Family XVII. Incertae Sedis</taxon>
        <taxon>Sulfobacillus</taxon>
    </lineage>
</organism>
<evidence type="ECO:0000313" key="3">
    <source>
        <dbReference type="Proteomes" id="UP000242972"/>
    </source>
</evidence>
<sequence length="131" mass="14225">MYSFPKAGVVMTVVIVCAVACCMIVGHELAHVATTVLVGGRFDGVVFRHVWAVGVRIRIDHLTPTQVFWTLVAAPLAELGILGSAAFFYSALAHLFLLMGLAQWGLNLVPWPGLPNDGHRMWAILRGRSCV</sequence>
<evidence type="ECO:0008006" key="4">
    <source>
        <dbReference type="Google" id="ProtNLM"/>
    </source>
</evidence>
<keyword evidence="1" id="KW-1133">Transmembrane helix</keyword>
<feature type="transmembrane region" description="Helical" evidence="1">
    <location>
        <begin position="67"/>
        <end position="89"/>
    </location>
</feature>
<name>A0A2T2WZ93_9FIRM</name>
<evidence type="ECO:0000256" key="1">
    <source>
        <dbReference type="SAM" id="Phobius"/>
    </source>
</evidence>